<dbReference type="SUPFAM" id="SSF75712">
    <property type="entry name" value="Rad50 coiled-coil Zn hook"/>
    <property type="match status" value="1"/>
</dbReference>
<proteinExistence type="inferred from homology"/>
<dbReference type="RefSeq" id="WP_181732601.1">
    <property type="nucleotide sequence ID" value="NZ_JACEIR010000009.1"/>
</dbReference>
<evidence type="ECO:0000259" key="5">
    <source>
        <dbReference type="Pfam" id="PF13476"/>
    </source>
</evidence>
<dbReference type="Proteomes" id="UP000633619">
    <property type="component" value="Unassembled WGS sequence"/>
</dbReference>
<dbReference type="GO" id="GO:0016887">
    <property type="term" value="F:ATP hydrolysis activity"/>
    <property type="evidence" value="ECO:0007669"/>
    <property type="project" value="InterPro"/>
</dbReference>
<name>A0A8I1AEQ8_THEIN</name>
<comment type="subunit">
    <text evidence="2">Heterodimer of SbcC and SbcD.</text>
</comment>
<comment type="caution">
    <text evidence="6">The sequence shown here is derived from an EMBL/GenBank/DDBJ whole genome shotgun (WGS) entry which is preliminary data.</text>
</comment>
<dbReference type="SUPFAM" id="SSF52540">
    <property type="entry name" value="P-loop containing nucleoside triphosphate hydrolases"/>
    <property type="match status" value="1"/>
</dbReference>
<evidence type="ECO:0000313" key="7">
    <source>
        <dbReference type="Proteomes" id="UP000633619"/>
    </source>
</evidence>
<keyword evidence="7" id="KW-1185">Reference proteome</keyword>
<dbReference type="Pfam" id="PF13476">
    <property type="entry name" value="AAA_23"/>
    <property type="match status" value="1"/>
</dbReference>
<keyword evidence="4" id="KW-0175">Coiled coil</keyword>
<dbReference type="InterPro" id="IPR038729">
    <property type="entry name" value="Rad50/SbcC_AAA"/>
</dbReference>
<dbReference type="PANTHER" id="PTHR32114">
    <property type="entry name" value="ABC TRANSPORTER ABCH.3"/>
    <property type="match status" value="1"/>
</dbReference>
<dbReference type="GO" id="GO:0006302">
    <property type="term" value="P:double-strand break repair"/>
    <property type="evidence" value="ECO:0007669"/>
    <property type="project" value="InterPro"/>
</dbReference>
<evidence type="ECO:0000256" key="3">
    <source>
        <dbReference type="ARBA" id="ARBA00013368"/>
    </source>
</evidence>
<protein>
    <recommendedName>
        <fullName evidence="3">Nuclease SbcCD subunit C</fullName>
    </recommendedName>
</protein>
<dbReference type="PANTHER" id="PTHR32114:SF2">
    <property type="entry name" value="ABC TRANSPORTER ABCH.3"/>
    <property type="match status" value="1"/>
</dbReference>
<comment type="similarity">
    <text evidence="1">Belongs to the SMC family. SbcC subfamily.</text>
</comment>
<evidence type="ECO:0000256" key="4">
    <source>
        <dbReference type="SAM" id="Coils"/>
    </source>
</evidence>
<gene>
    <name evidence="6" type="ORF">I8U20_11605</name>
</gene>
<organism evidence="6 7">
    <name type="scientific">Thermoactinomyces intermedius</name>
    <dbReference type="NCBI Taxonomy" id="2024"/>
    <lineage>
        <taxon>Bacteria</taxon>
        <taxon>Bacillati</taxon>
        <taxon>Bacillota</taxon>
        <taxon>Bacilli</taxon>
        <taxon>Bacillales</taxon>
        <taxon>Thermoactinomycetaceae</taxon>
        <taxon>Thermoactinomyces</taxon>
    </lineage>
</organism>
<evidence type="ECO:0000256" key="2">
    <source>
        <dbReference type="ARBA" id="ARBA00011322"/>
    </source>
</evidence>
<feature type="domain" description="Rad50/SbcC-type AAA" evidence="5">
    <location>
        <begin position="6"/>
        <end position="232"/>
    </location>
</feature>
<dbReference type="Gene3D" id="3.40.50.300">
    <property type="entry name" value="P-loop containing nucleotide triphosphate hydrolases"/>
    <property type="match status" value="1"/>
</dbReference>
<reference evidence="6 7" key="1">
    <citation type="submission" date="2020-12" db="EMBL/GenBank/DDBJ databases">
        <title>WGS of Thermoactinomyces spp.</title>
        <authorList>
            <person name="Cheng K."/>
        </authorList>
    </citation>
    <scope>NUCLEOTIDE SEQUENCE [LARGE SCALE GENOMIC DNA]</scope>
    <source>
        <strain evidence="7">CICC 10671\DSM 43846</strain>
    </source>
</reference>
<dbReference type="AlphaFoldDB" id="A0A8I1AEQ8"/>
<sequence>MNGFKKLVIENFQSHQYTEIDFTDGLNVFVGPSDSGKSAILRALKWVLFNTPRGTDFIRTGAKECRVRLMLTDGTAIERIRSRSVNRYVLYTPDGKEQIFEGFGNTVPEEITDVHRIVPVELDQKELLLNFGTQLESPFLLFESNQNKAKTIGRISGAHLIDKALKKTSTDRLALSGTIRQLEQEKERLEEQLKPYENLQQLEADFQVAEQAFHDVQEKKQLQASLQTKLESLNGIRRGKEVWQEKVTALKRLPDAEQQLLHLEYQKALLSRLIRLNEKWTRLQQEKERTLETVKQGEHIPEAEKQLAGLSRSQQRFEQLLRLQNKRNQIKEKKAGLEAGVLRLQNVPQGMREFEKLAGKHERFKVLQPLIRRKEKNAEELNYWRKVQKQSREALEVLEKVVPNIEEKEALIKKLNDLHQSRLDCQKRIAIGKKYIREKEQEILHCTREWIRLLKKIGKCPTCGTPIGHSVLQHIMEEYQGGISRAAAGRED</sequence>
<evidence type="ECO:0000256" key="1">
    <source>
        <dbReference type="ARBA" id="ARBA00006930"/>
    </source>
</evidence>
<accession>A0A8I1AEQ8</accession>
<dbReference type="EMBL" id="JAECVW010000008">
    <property type="protein sequence ID" value="MBH8595974.1"/>
    <property type="molecule type" value="Genomic_DNA"/>
</dbReference>
<feature type="coiled-coil region" evidence="4">
    <location>
        <begin position="172"/>
        <end position="219"/>
    </location>
</feature>
<evidence type="ECO:0000313" key="6">
    <source>
        <dbReference type="EMBL" id="MBH8595974.1"/>
    </source>
</evidence>
<dbReference type="InterPro" id="IPR027417">
    <property type="entry name" value="P-loop_NTPase"/>
</dbReference>